<keyword evidence="7" id="KW-1185">Reference proteome</keyword>
<name>A0ABU9DN01_9BACL</name>
<proteinExistence type="inferred from homology"/>
<organism evidence="6 7">
    <name type="scientific">Paenibacillus filicis</name>
    <dbReference type="NCBI Taxonomy" id="669464"/>
    <lineage>
        <taxon>Bacteria</taxon>
        <taxon>Bacillati</taxon>
        <taxon>Bacillota</taxon>
        <taxon>Bacilli</taxon>
        <taxon>Bacillales</taxon>
        <taxon>Paenibacillaceae</taxon>
        <taxon>Paenibacillus</taxon>
    </lineage>
</organism>
<evidence type="ECO:0000259" key="4">
    <source>
        <dbReference type="Pfam" id="PF25973"/>
    </source>
</evidence>
<dbReference type="SUPFAM" id="SSF111369">
    <property type="entry name" value="HlyD-like secretion proteins"/>
    <property type="match status" value="2"/>
</dbReference>
<evidence type="ECO:0000313" key="6">
    <source>
        <dbReference type="EMBL" id="MEK8129567.1"/>
    </source>
</evidence>
<feature type="domain" description="CzcB-like barrel-sandwich hybrid" evidence="4">
    <location>
        <begin position="77"/>
        <end position="264"/>
    </location>
</feature>
<sequence>MIRVSAEKKRARSHLLGVVLTATMLSVVMAGCSVGGPGGKGAAEAQLQVRAVKTEPVVKRSIGQPVEQVAEITSQHTIDVVPKANGEVVEVLKKRGERVEKGDVILRIDSRDAESARQKSELSLKGARESLQKAKDDKVNGRQDLADAVSRAETTLKNAQEELAKQHNDFDAGKATDRQVQQAQQQADNAQMALDSARSKLAANDNSNSIASIETQAETAKLAYEDATRSIENYSVKAPISGLLTDFNVVAGQSISAGAKLAQVQQVDPIRIKAELSEANYLLAKNKQELVYYMPATPDKKEKAAIAYLAPVMSATSKTYTLELEVPNTDGKLQPGERVSVQVTTEAEQQVIAVPTLSLIREEGGTYLFVQQGDQYVKRSVKLGRINGAYQEVLEGLKEGEQLVVTGQHTLKDGQKVGDSQTAPAQAAETNSK</sequence>
<feature type="region of interest" description="Disordered" evidence="2">
    <location>
        <begin position="410"/>
        <end position="433"/>
    </location>
</feature>
<dbReference type="EMBL" id="JBBPCC010000010">
    <property type="protein sequence ID" value="MEK8129567.1"/>
    <property type="molecule type" value="Genomic_DNA"/>
</dbReference>
<dbReference type="Gene3D" id="2.40.30.170">
    <property type="match status" value="1"/>
</dbReference>
<reference evidence="6 7" key="1">
    <citation type="submission" date="2024-04" db="EMBL/GenBank/DDBJ databases">
        <title>draft genome sequnece of Paenibacillus filicis.</title>
        <authorList>
            <person name="Kim D.-U."/>
        </authorList>
    </citation>
    <scope>NUCLEOTIDE SEQUENCE [LARGE SCALE GENOMIC DNA]</scope>
    <source>
        <strain evidence="6 7">KACC14197</strain>
    </source>
</reference>
<dbReference type="Proteomes" id="UP001469365">
    <property type="component" value="Unassembled WGS sequence"/>
</dbReference>
<comment type="similarity">
    <text evidence="1">Belongs to the membrane fusion protein (MFP) (TC 8.A.1) family.</text>
</comment>
<accession>A0ABU9DN01</accession>
<dbReference type="Gene3D" id="2.40.420.20">
    <property type="match status" value="1"/>
</dbReference>
<gene>
    <name evidence="6" type="ORF">WMW72_16800</name>
</gene>
<dbReference type="RefSeq" id="WP_341416676.1">
    <property type="nucleotide sequence ID" value="NZ_JBBPCC010000010.1"/>
</dbReference>
<feature type="compositionally biased region" description="Polar residues" evidence="2">
    <location>
        <begin position="418"/>
        <end position="433"/>
    </location>
</feature>
<dbReference type="NCBIfam" id="TIGR01730">
    <property type="entry name" value="RND_mfp"/>
    <property type="match status" value="1"/>
</dbReference>
<dbReference type="PANTHER" id="PTHR30469:SF33">
    <property type="entry name" value="SLR1207 PROTEIN"/>
    <property type="match status" value="1"/>
</dbReference>
<dbReference type="PANTHER" id="PTHR30469">
    <property type="entry name" value="MULTIDRUG RESISTANCE PROTEIN MDTA"/>
    <property type="match status" value="1"/>
</dbReference>
<comment type="caution">
    <text evidence="6">The sequence shown here is derived from an EMBL/GenBank/DDBJ whole genome shotgun (WGS) entry which is preliminary data.</text>
</comment>
<feature type="region of interest" description="Disordered" evidence="2">
    <location>
        <begin position="116"/>
        <end position="143"/>
    </location>
</feature>
<dbReference type="Pfam" id="PF25954">
    <property type="entry name" value="Beta-barrel_RND_2"/>
    <property type="match status" value="1"/>
</dbReference>
<dbReference type="Gene3D" id="2.40.50.100">
    <property type="match status" value="1"/>
</dbReference>
<dbReference type="Pfam" id="PF25973">
    <property type="entry name" value="BSH_CzcB"/>
    <property type="match status" value="1"/>
</dbReference>
<dbReference type="InterPro" id="IPR058637">
    <property type="entry name" value="YknX-like_C"/>
</dbReference>
<evidence type="ECO:0000256" key="2">
    <source>
        <dbReference type="SAM" id="MobiDB-lite"/>
    </source>
</evidence>
<evidence type="ECO:0000259" key="3">
    <source>
        <dbReference type="Pfam" id="PF25954"/>
    </source>
</evidence>
<evidence type="ECO:0000259" key="5">
    <source>
        <dbReference type="Pfam" id="PF25989"/>
    </source>
</evidence>
<dbReference type="InterPro" id="IPR006143">
    <property type="entry name" value="RND_pump_MFP"/>
</dbReference>
<feature type="domain" description="CusB-like beta-barrel" evidence="3">
    <location>
        <begin position="272"/>
        <end position="346"/>
    </location>
</feature>
<evidence type="ECO:0000313" key="7">
    <source>
        <dbReference type="Proteomes" id="UP001469365"/>
    </source>
</evidence>
<protein>
    <submittedName>
        <fullName evidence="6">Efflux RND transporter periplasmic adaptor subunit</fullName>
    </submittedName>
</protein>
<dbReference type="Pfam" id="PF25989">
    <property type="entry name" value="YknX_C"/>
    <property type="match status" value="1"/>
</dbReference>
<dbReference type="InterPro" id="IPR058792">
    <property type="entry name" value="Beta-barrel_RND_2"/>
</dbReference>
<feature type="domain" description="YknX-like C-terminal permuted SH3-like" evidence="5">
    <location>
        <begin position="351"/>
        <end position="417"/>
    </location>
</feature>
<evidence type="ECO:0000256" key="1">
    <source>
        <dbReference type="ARBA" id="ARBA00009477"/>
    </source>
</evidence>
<dbReference type="PROSITE" id="PS51257">
    <property type="entry name" value="PROKAR_LIPOPROTEIN"/>
    <property type="match status" value="1"/>
</dbReference>
<dbReference type="InterPro" id="IPR058647">
    <property type="entry name" value="BSH_CzcB-like"/>
</dbReference>